<keyword evidence="10 12" id="KW-0326">Glycosidase</keyword>
<dbReference type="PANTHER" id="PTHR11177:SF360">
    <property type="entry name" value="CHITINASE 4-RELATED"/>
    <property type="match status" value="1"/>
</dbReference>
<dbReference type="Gene3D" id="2.170.140.10">
    <property type="entry name" value="Chitin binding domain"/>
    <property type="match status" value="1"/>
</dbReference>
<evidence type="ECO:0000259" key="15">
    <source>
        <dbReference type="PROSITE" id="PS50240"/>
    </source>
</evidence>
<evidence type="ECO:0000259" key="16">
    <source>
        <dbReference type="PROSITE" id="PS50940"/>
    </source>
</evidence>
<evidence type="ECO:0000256" key="12">
    <source>
        <dbReference type="RuleBase" id="RU000489"/>
    </source>
</evidence>
<keyword evidence="8" id="KW-1015">Disulfide bond</keyword>
<dbReference type="EMBL" id="LNIX01000002">
    <property type="protein sequence ID" value="OXA58964.1"/>
    <property type="molecule type" value="Genomic_DNA"/>
</dbReference>
<keyword evidence="9" id="KW-0119">Carbohydrate metabolism</keyword>
<accession>A0A226EPJ9</accession>
<feature type="domain" description="GH18" evidence="17">
    <location>
        <begin position="28"/>
        <end position="400"/>
    </location>
</feature>
<gene>
    <name evidence="18" type="ORF">Fcan01_04523</name>
</gene>
<evidence type="ECO:0000313" key="19">
    <source>
        <dbReference type="Proteomes" id="UP000198287"/>
    </source>
</evidence>
<dbReference type="STRING" id="158441.A0A226EPJ9"/>
<dbReference type="GO" id="GO:0005576">
    <property type="term" value="C:extracellular region"/>
    <property type="evidence" value="ECO:0007669"/>
    <property type="project" value="InterPro"/>
</dbReference>
<dbReference type="GO" id="GO:0006508">
    <property type="term" value="P:proteolysis"/>
    <property type="evidence" value="ECO:0007669"/>
    <property type="project" value="InterPro"/>
</dbReference>
<evidence type="ECO:0000256" key="7">
    <source>
        <dbReference type="ARBA" id="ARBA00023024"/>
    </source>
</evidence>
<dbReference type="SMART" id="SM00020">
    <property type="entry name" value="Tryp_SPc"/>
    <property type="match status" value="1"/>
</dbReference>
<dbReference type="FunFam" id="3.10.50.10:FF:000004">
    <property type="entry name" value="Chitinase 5"/>
    <property type="match status" value="1"/>
</dbReference>
<dbReference type="InterPro" id="IPR001579">
    <property type="entry name" value="Glyco_hydro_18_chit_AS"/>
</dbReference>
<dbReference type="GO" id="GO:0006032">
    <property type="term" value="P:chitin catabolic process"/>
    <property type="evidence" value="ECO:0007669"/>
    <property type="project" value="UniProtKB-KW"/>
</dbReference>
<feature type="region of interest" description="Disordered" evidence="13">
    <location>
        <begin position="400"/>
        <end position="427"/>
    </location>
</feature>
<dbReference type="PROSITE" id="PS51910">
    <property type="entry name" value="GH18_2"/>
    <property type="match status" value="1"/>
</dbReference>
<dbReference type="InterPro" id="IPR029070">
    <property type="entry name" value="Chitinase_insertion_sf"/>
</dbReference>
<dbReference type="InterPro" id="IPR001254">
    <property type="entry name" value="Trypsin_dom"/>
</dbReference>
<keyword evidence="5 14" id="KW-0732">Signal</keyword>
<dbReference type="GO" id="GO:0008843">
    <property type="term" value="F:endochitinase activity"/>
    <property type="evidence" value="ECO:0007669"/>
    <property type="project" value="UniProtKB-EC"/>
</dbReference>
<dbReference type="AlphaFoldDB" id="A0A226EPJ9"/>
<comment type="caution">
    <text evidence="18">The sequence shown here is derived from an EMBL/GenBank/DDBJ whole genome shotgun (WGS) entry which is preliminary data.</text>
</comment>
<sequence>MEGFKLLVLAAALIGVTCGVSISNQEPKKLVCYYGSWAVYRPGDGKFDVEHMDPMLCTHLIYGFAGLAQDGTLRILDDYNDLEENWGRGAMRRFTNFKLVNPNLKVLLAIGGWNEGSIRYSDMALTQASRRRFIDSVTPFLDRYNFDGFDLDWEYPADRGGRPEDKANFALLCEEMRADFDTRGWLLTAAVSAGIPTIDKAYDVPSISRSLHFINVMTYDFHGGWESYTHHNSPMDAIPEVDTGNNTWLNAKSAIDHWITRGCPPEKLILGMGTYGRGWTLNDASENGFYAPANQPIEAGPYTREPGIWGFNEVLEKFAQEPGQWTIVRNEFVAAPYAFNQRKWISYDDVESINGRVSYVLDKGLGGGMFWSIETDDFHGLYSSEAFPLLKTARRGLIGGDIPTPPPTTTDPTAPTTVTTPRPSPPPDGLCTAPGLVPNPTNCRIYHMCVPIGGGEYDVVTYHCPEGTVYFPDMQICNWFDGPACGRIYNYTEAGTGKMPWVGVLVHKHDSLQTPLCWGSLINDRYVLSAASCTSKYKTEDVAIVLDHFGVADPRFPYATKVAFVASIKNHPRFSVGNHTYDNDISLIKLRDRIDFTNGDKLAPVCLPPDPRLHAKKSGRSIQTQQSQDNNNAIHNHNGASTDKKSGMEAFLFHSKQCDFPHGSIHEKRMTVGVYKGRISSNNNTKYPDTRYSYSLLVLQGLRQEACLKFYKNRVESQFFCAEGISGEDALKSRDRCNTDPGSPLVTLRRTRYKCDPDFTPVAEKDILTVRFVQTGISTNQKECIEPKHHPYPILLFTSVFRYRKWIMEGTRDAGYCLNSP</sequence>
<dbReference type="CDD" id="cd02872">
    <property type="entry name" value="GH18_chitolectin_chitotriosidase"/>
    <property type="match status" value="1"/>
</dbReference>
<dbReference type="Gene3D" id="3.20.20.80">
    <property type="entry name" value="Glycosidases"/>
    <property type="match status" value="1"/>
</dbReference>
<dbReference type="Gene3D" id="2.40.10.10">
    <property type="entry name" value="Trypsin-like serine proteases"/>
    <property type="match status" value="2"/>
</dbReference>
<evidence type="ECO:0000256" key="5">
    <source>
        <dbReference type="ARBA" id="ARBA00022729"/>
    </source>
</evidence>
<keyword evidence="6 12" id="KW-0378">Hydrolase</keyword>
<evidence type="ECO:0000256" key="8">
    <source>
        <dbReference type="ARBA" id="ARBA00023157"/>
    </source>
</evidence>
<evidence type="ECO:0000256" key="3">
    <source>
        <dbReference type="ARBA" id="ARBA00012729"/>
    </source>
</evidence>
<evidence type="ECO:0000256" key="2">
    <source>
        <dbReference type="ARBA" id="ARBA00009121"/>
    </source>
</evidence>
<dbReference type="SUPFAM" id="SSF54556">
    <property type="entry name" value="Chitinase insertion domain"/>
    <property type="match status" value="1"/>
</dbReference>
<dbReference type="InterPro" id="IPR011583">
    <property type="entry name" value="Chitinase_II/V-like_cat"/>
</dbReference>
<dbReference type="InterPro" id="IPR001223">
    <property type="entry name" value="Glyco_hydro18_cat"/>
</dbReference>
<dbReference type="PROSITE" id="PS01095">
    <property type="entry name" value="GH18_1"/>
    <property type="match status" value="1"/>
</dbReference>
<evidence type="ECO:0000256" key="14">
    <source>
        <dbReference type="SAM" id="SignalP"/>
    </source>
</evidence>
<dbReference type="SUPFAM" id="SSF50494">
    <property type="entry name" value="Trypsin-like serine proteases"/>
    <property type="match status" value="1"/>
</dbReference>
<evidence type="ECO:0000256" key="1">
    <source>
        <dbReference type="ARBA" id="ARBA00000822"/>
    </source>
</evidence>
<dbReference type="OrthoDB" id="73875at2759"/>
<feature type="domain" description="Peptidase S1" evidence="15">
    <location>
        <begin position="452"/>
        <end position="812"/>
    </location>
</feature>
<feature type="compositionally biased region" description="Polar residues" evidence="13">
    <location>
        <begin position="620"/>
        <end position="641"/>
    </location>
</feature>
<dbReference type="GO" id="GO:0008061">
    <property type="term" value="F:chitin binding"/>
    <property type="evidence" value="ECO:0007669"/>
    <property type="project" value="UniProtKB-KW"/>
</dbReference>
<evidence type="ECO:0000256" key="10">
    <source>
        <dbReference type="ARBA" id="ARBA00023295"/>
    </source>
</evidence>
<dbReference type="InterPro" id="IPR043504">
    <property type="entry name" value="Peptidase_S1_PA_chymotrypsin"/>
</dbReference>
<dbReference type="Pfam" id="PF01607">
    <property type="entry name" value="CBM_14"/>
    <property type="match status" value="1"/>
</dbReference>
<comment type="catalytic activity">
    <reaction evidence="1">
        <text>Random endo-hydrolysis of N-acetyl-beta-D-glucosaminide (1-&gt;4)-beta-linkages in chitin and chitodextrins.</text>
        <dbReference type="EC" id="3.2.1.14"/>
    </reaction>
</comment>
<dbReference type="GO" id="GO:0000272">
    <property type="term" value="P:polysaccharide catabolic process"/>
    <property type="evidence" value="ECO:0007669"/>
    <property type="project" value="UniProtKB-KW"/>
</dbReference>
<dbReference type="SUPFAM" id="SSF51445">
    <property type="entry name" value="(Trans)glycosidases"/>
    <property type="match status" value="1"/>
</dbReference>
<dbReference type="InterPro" id="IPR050314">
    <property type="entry name" value="Glycosyl_Hydrlase_18"/>
</dbReference>
<dbReference type="Pfam" id="PF00089">
    <property type="entry name" value="Trypsin"/>
    <property type="match status" value="1"/>
</dbReference>
<keyword evidence="7" id="KW-0146">Chitin degradation</keyword>
<dbReference type="Proteomes" id="UP000198287">
    <property type="component" value="Unassembled WGS sequence"/>
</dbReference>
<dbReference type="GO" id="GO:0004252">
    <property type="term" value="F:serine-type endopeptidase activity"/>
    <property type="evidence" value="ECO:0007669"/>
    <property type="project" value="InterPro"/>
</dbReference>
<keyword evidence="19" id="KW-1185">Reference proteome</keyword>
<dbReference type="SUPFAM" id="SSF57625">
    <property type="entry name" value="Invertebrate chitin-binding proteins"/>
    <property type="match status" value="1"/>
</dbReference>
<evidence type="ECO:0000256" key="9">
    <source>
        <dbReference type="ARBA" id="ARBA00023277"/>
    </source>
</evidence>
<evidence type="ECO:0000256" key="13">
    <source>
        <dbReference type="SAM" id="MobiDB-lite"/>
    </source>
</evidence>
<organism evidence="18 19">
    <name type="scientific">Folsomia candida</name>
    <name type="common">Springtail</name>
    <dbReference type="NCBI Taxonomy" id="158441"/>
    <lineage>
        <taxon>Eukaryota</taxon>
        <taxon>Metazoa</taxon>
        <taxon>Ecdysozoa</taxon>
        <taxon>Arthropoda</taxon>
        <taxon>Hexapoda</taxon>
        <taxon>Collembola</taxon>
        <taxon>Entomobryomorpha</taxon>
        <taxon>Isotomoidea</taxon>
        <taxon>Isotomidae</taxon>
        <taxon>Proisotominae</taxon>
        <taxon>Folsomia</taxon>
    </lineage>
</organism>
<dbReference type="PROSITE" id="PS50240">
    <property type="entry name" value="TRYPSIN_DOM"/>
    <property type="match status" value="1"/>
</dbReference>
<dbReference type="InterPro" id="IPR017853">
    <property type="entry name" value="GH"/>
</dbReference>
<keyword evidence="4" id="KW-0147">Chitin-binding</keyword>
<evidence type="ECO:0000256" key="4">
    <source>
        <dbReference type="ARBA" id="ARBA00022669"/>
    </source>
</evidence>
<feature type="signal peptide" evidence="14">
    <location>
        <begin position="1"/>
        <end position="19"/>
    </location>
</feature>
<dbReference type="SMART" id="SM00494">
    <property type="entry name" value="ChtBD2"/>
    <property type="match status" value="1"/>
</dbReference>
<dbReference type="InterPro" id="IPR036508">
    <property type="entry name" value="Chitin-bd_dom_sf"/>
</dbReference>
<keyword evidence="11" id="KW-0624">Polysaccharide degradation</keyword>
<dbReference type="PROSITE" id="PS50940">
    <property type="entry name" value="CHIT_BIND_II"/>
    <property type="match status" value="1"/>
</dbReference>
<name>A0A226EPJ9_FOLCA</name>
<feature type="region of interest" description="Disordered" evidence="13">
    <location>
        <begin position="613"/>
        <end position="641"/>
    </location>
</feature>
<dbReference type="InterPro" id="IPR009003">
    <property type="entry name" value="Peptidase_S1_PA"/>
</dbReference>
<evidence type="ECO:0000256" key="6">
    <source>
        <dbReference type="ARBA" id="ARBA00022801"/>
    </source>
</evidence>
<evidence type="ECO:0000256" key="11">
    <source>
        <dbReference type="ARBA" id="ARBA00023326"/>
    </source>
</evidence>
<reference evidence="18 19" key="1">
    <citation type="submission" date="2015-12" db="EMBL/GenBank/DDBJ databases">
        <title>The genome of Folsomia candida.</title>
        <authorList>
            <person name="Faddeeva A."/>
            <person name="Derks M.F."/>
            <person name="Anvar Y."/>
            <person name="Smit S."/>
            <person name="Van Straalen N."/>
            <person name="Roelofs D."/>
        </authorList>
    </citation>
    <scope>NUCLEOTIDE SEQUENCE [LARGE SCALE GENOMIC DNA]</scope>
    <source>
        <strain evidence="18 19">VU population</strain>
        <tissue evidence="18">Whole body</tissue>
    </source>
</reference>
<proteinExistence type="inferred from homology"/>
<evidence type="ECO:0000313" key="18">
    <source>
        <dbReference type="EMBL" id="OXA58964.1"/>
    </source>
</evidence>
<dbReference type="InterPro" id="IPR002557">
    <property type="entry name" value="Chitin-bd_dom"/>
</dbReference>
<protein>
    <recommendedName>
        <fullName evidence="3">chitinase</fullName>
        <ecNumber evidence="3">3.2.1.14</ecNumber>
    </recommendedName>
</protein>
<dbReference type="Pfam" id="PF00704">
    <property type="entry name" value="Glyco_hydro_18"/>
    <property type="match status" value="1"/>
</dbReference>
<feature type="domain" description="Chitin-binding type-2" evidence="16">
    <location>
        <begin position="428"/>
        <end position="487"/>
    </location>
</feature>
<dbReference type="SMART" id="SM00636">
    <property type="entry name" value="Glyco_18"/>
    <property type="match status" value="1"/>
</dbReference>
<feature type="compositionally biased region" description="Low complexity" evidence="13">
    <location>
        <begin position="410"/>
        <end position="421"/>
    </location>
</feature>
<feature type="chain" id="PRO_5012104243" description="chitinase" evidence="14">
    <location>
        <begin position="20"/>
        <end position="821"/>
    </location>
</feature>
<dbReference type="EC" id="3.2.1.14" evidence="3"/>
<dbReference type="Gene3D" id="3.10.50.10">
    <property type="match status" value="1"/>
</dbReference>
<evidence type="ECO:0000259" key="17">
    <source>
        <dbReference type="PROSITE" id="PS51910"/>
    </source>
</evidence>
<comment type="similarity">
    <text evidence="2">Belongs to the glycosyl hydrolase 18 family. Chitinase class II subfamily.</text>
</comment>
<dbReference type="PANTHER" id="PTHR11177">
    <property type="entry name" value="CHITINASE"/>
    <property type="match status" value="1"/>
</dbReference>